<dbReference type="Proteomes" id="UP000479190">
    <property type="component" value="Unassembled WGS sequence"/>
</dbReference>
<keyword evidence="2" id="KW-1185">Reference proteome</keyword>
<feature type="non-terminal residue" evidence="1">
    <location>
        <position position="60"/>
    </location>
</feature>
<proteinExistence type="predicted"/>
<sequence>MFGRHSTSGQVMANFFQLPHIVVDFIRATDSRLTEMASRIEHFFQKRFATMRGSPRHKCV</sequence>
<dbReference type="AlphaFoldDB" id="A0A6H5HW18"/>
<organism evidence="1 2">
    <name type="scientific">Trichogramma brassicae</name>
    <dbReference type="NCBI Taxonomy" id="86971"/>
    <lineage>
        <taxon>Eukaryota</taxon>
        <taxon>Metazoa</taxon>
        <taxon>Ecdysozoa</taxon>
        <taxon>Arthropoda</taxon>
        <taxon>Hexapoda</taxon>
        <taxon>Insecta</taxon>
        <taxon>Pterygota</taxon>
        <taxon>Neoptera</taxon>
        <taxon>Endopterygota</taxon>
        <taxon>Hymenoptera</taxon>
        <taxon>Apocrita</taxon>
        <taxon>Proctotrupomorpha</taxon>
        <taxon>Chalcidoidea</taxon>
        <taxon>Trichogrammatidae</taxon>
        <taxon>Trichogramma</taxon>
    </lineage>
</organism>
<evidence type="ECO:0000313" key="1">
    <source>
        <dbReference type="EMBL" id="CAB0027940.1"/>
    </source>
</evidence>
<accession>A0A6H5HW18</accession>
<reference evidence="1 2" key="1">
    <citation type="submission" date="2020-02" db="EMBL/GenBank/DDBJ databases">
        <authorList>
            <person name="Ferguson B K."/>
        </authorList>
    </citation>
    <scope>NUCLEOTIDE SEQUENCE [LARGE SCALE GENOMIC DNA]</scope>
</reference>
<evidence type="ECO:0000313" key="2">
    <source>
        <dbReference type="Proteomes" id="UP000479190"/>
    </source>
</evidence>
<protein>
    <submittedName>
        <fullName evidence="1">Uncharacterized protein</fullName>
    </submittedName>
</protein>
<gene>
    <name evidence="1" type="ORF">TBRA_LOCUS170</name>
</gene>
<name>A0A6H5HW18_9HYME</name>
<dbReference type="EMBL" id="CADCXV010000031">
    <property type="protein sequence ID" value="CAB0027940.1"/>
    <property type="molecule type" value="Genomic_DNA"/>
</dbReference>